<keyword evidence="3" id="KW-1185">Reference proteome</keyword>
<dbReference type="HOGENOM" id="CLU_1084835_0_0_0"/>
<evidence type="ECO:0000313" key="3">
    <source>
        <dbReference type="Proteomes" id="UP000027982"/>
    </source>
</evidence>
<protein>
    <submittedName>
        <fullName evidence="2">Uncharacterized protein</fullName>
    </submittedName>
</protein>
<sequence length="256" mass="26203">MGSSTGSTAGTSTGGTGGGGWNDFYFDDYLGLWVQTESTDTSFTQHLYADEAKTEPAGLFQTNFPSGWNVFPYQFSSSFAITRGNFTGARGMYVTTVTSDVKGSSSYENVWPGYGSDKGTSSWNGSSSAWSSEANDTTGAWWKGGGQYFDDGHGSSSYEDSLGFKASFVYNADGSGSARMEGPVTGLPATITWTASGHTRIVYADGTVEEWDAGGFFGGGGEGGTTGAGTDGGNTGGGSTGGTGNVTTGGAPNKVK</sequence>
<feature type="compositionally biased region" description="Gly residues" evidence="1">
    <location>
        <begin position="219"/>
        <end position="244"/>
    </location>
</feature>
<reference evidence="2 3" key="1">
    <citation type="journal article" date="2014" name="PLoS ONE">
        <title>The first complete genome sequence of the class fimbriimonadia in the phylum armatimonadetes.</title>
        <authorList>
            <person name="Hu Z.Y."/>
            <person name="Wang Y.Z."/>
            <person name="Im W.T."/>
            <person name="Wang S.Y."/>
            <person name="Zhao G.P."/>
            <person name="Zheng H.J."/>
            <person name="Quan Z.X."/>
        </authorList>
    </citation>
    <scope>NUCLEOTIDE SEQUENCE [LARGE SCALE GENOMIC DNA]</scope>
    <source>
        <strain evidence="2">Gsoil 348</strain>
    </source>
</reference>
<dbReference type="EMBL" id="CP007139">
    <property type="protein sequence ID" value="AIE87030.1"/>
    <property type="molecule type" value="Genomic_DNA"/>
</dbReference>
<dbReference type="KEGG" id="fgi:OP10G_3662"/>
<dbReference type="Proteomes" id="UP000027982">
    <property type="component" value="Chromosome"/>
</dbReference>
<dbReference type="AlphaFoldDB" id="A0A068NW93"/>
<accession>A0A068NW93</accession>
<name>A0A068NW93_FIMGI</name>
<proteinExistence type="predicted"/>
<gene>
    <name evidence="2" type="ORF">OP10G_3662</name>
</gene>
<organism evidence="2 3">
    <name type="scientific">Fimbriimonas ginsengisoli Gsoil 348</name>
    <dbReference type="NCBI Taxonomy" id="661478"/>
    <lineage>
        <taxon>Bacteria</taxon>
        <taxon>Bacillati</taxon>
        <taxon>Armatimonadota</taxon>
        <taxon>Fimbriimonadia</taxon>
        <taxon>Fimbriimonadales</taxon>
        <taxon>Fimbriimonadaceae</taxon>
        <taxon>Fimbriimonas</taxon>
    </lineage>
</organism>
<evidence type="ECO:0000256" key="1">
    <source>
        <dbReference type="SAM" id="MobiDB-lite"/>
    </source>
</evidence>
<evidence type="ECO:0000313" key="2">
    <source>
        <dbReference type="EMBL" id="AIE87030.1"/>
    </source>
</evidence>
<feature type="region of interest" description="Disordered" evidence="1">
    <location>
        <begin position="219"/>
        <end position="256"/>
    </location>
</feature>